<comment type="caution">
    <text evidence="6">The sequence shown here is derived from an EMBL/GenBank/DDBJ whole genome shotgun (WGS) entry which is preliminary data.</text>
</comment>
<evidence type="ECO:0000256" key="3">
    <source>
        <dbReference type="SAM" id="SignalP"/>
    </source>
</evidence>
<keyword evidence="2" id="KW-0175">Coiled coil</keyword>
<dbReference type="Gene3D" id="2.40.30.170">
    <property type="match status" value="1"/>
</dbReference>
<evidence type="ECO:0000256" key="2">
    <source>
        <dbReference type="SAM" id="Coils"/>
    </source>
</evidence>
<dbReference type="EMBL" id="PIPV01000008">
    <property type="protein sequence ID" value="RUO52208.1"/>
    <property type="molecule type" value="Genomic_DNA"/>
</dbReference>
<comment type="similarity">
    <text evidence="1">Belongs to the membrane fusion protein (MFP) (TC 8.A.1) family.</text>
</comment>
<evidence type="ECO:0000259" key="5">
    <source>
        <dbReference type="Pfam" id="PF25967"/>
    </source>
</evidence>
<feature type="coiled-coil region" evidence="2">
    <location>
        <begin position="87"/>
        <end position="152"/>
    </location>
</feature>
<dbReference type="GO" id="GO:1990281">
    <property type="term" value="C:efflux pump complex"/>
    <property type="evidence" value="ECO:0007669"/>
    <property type="project" value="TreeGrafter"/>
</dbReference>
<evidence type="ECO:0000259" key="4">
    <source>
        <dbReference type="Pfam" id="PF25876"/>
    </source>
</evidence>
<organism evidence="6 7">
    <name type="scientific">Idiomarina fontislapidosi</name>
    <dbReference type="NCBI Taxonomy" id="263723"/>
    <lineage>
        <taxon>Bacteria</taxon>
        <taxon>Pseudomonadati</taxon>
        <taxon>Pseudomonadota</taxon>
        <taxon>Gammaproteobacteria</taxon>
        <taxon>Alteromonadales</taxon>
        <taxon>Idiomarinaceae</taxon>
        <taxon>Idiomarina</taxon>
    </lineage>
</organism>
<keyword evidence="7" id="KW-1185">Reference proteome</keyword>
<feature type="chain" id="PRO_5018970853" evidence="3">
    <location>
        <begin position="22"/>
        <end position="333"/>
    </location>
</feature>
<evidence type="ECO:0000313" key="7">
    <source>
        <dbReference type="Proteomes" id="UP000287330"/>
    </source>
</evidence>
<gene>
    <name evidence="6" type="ORF">CWE25_10030</name>
</gene>
<dbReference type="GO" id="GO:0015562">
    <property type="term" value="F:efflux transmembrane transporter activity"/>
    <property type="evidence" value="ECO:0007669"/>
    <property type="project" value="TreeGrafter"/>
</dbReference>
<dbReference type="AlphaFoldDB" id="A0A432XTZ1"/>
<dbReference type="OrthoDB" id="5730196at2"/>
<dbReference type="InterPro" id="IPR058627">
    <property type="entry name" value="MdtA-like_C"/>
</dbReference>
<dbReference type="NCBIfam" id="TIGR01730">
    <property type="entry name" value="RND_mfp"/>
    <property type="match status" value="1"/>
</dbReference>
<dbReference type="PANTHER" id="PTHR30469">
    <property type="entry name" value="MULTIDRUG RESISTANCE PROTEIN MDTA"/>
    <property type="match status" value="1"/>
</dbReference>
<dbReference type="Gene3D" id="2.40.50.100">
    <property type="match status" value="1"/>
</dbReference>
<dbReference type="PANTHER" id="PTHR30469:SF18">
    <property type="entry name" value="RESISTANCE-NODULATION-CELL DIVISION (RND) EFFLUX MEMBRANE FUSION PROTEIN-RELATED"/>
    <property type="match status" value="1"/>
</dbReference>
<dbReference type="Proteomes" id="UP000287330">
    <property type="component" value="Unassembled WGS sequence"/>
</dbReference>
<dbReference type="Gene3D" id="1.10.287.470">
    <property type="entry name" value="Helix hairpin bin"/>
    <property type="match status" value="1"/>
</dbReference>
<feature type="domain" description="Multidrug resistance protein MdtA-like C-terminal permuted SH3" evidence="5">
    <location>
        <begin position="270"/>
        <end position="323"/>
    </location>
</feature>
<dbReference type="SUPFAM" id="SSF111369">
    <property type="entry name" value="HlyD-like secretion proteins"/>
    <property type="match status" value="1"/>
</dbReference>
<dbReference type="InterPro" id="IPR006143">
    <property type="entry name" value="RND_pump_MFP"/>
</dbReference>
<dbReference type="Pfam" id="PF25876">
    <property type="entry name" value="HH_MFP_RND"/>
    <property type="match status" value="1"/>
</dbReference>
<accession>A0A432XTZ1</accession>
<dbReference type="Gene3D" id="2.40.420.20">
    <property type="match status" value="1"/>
</dbReference>
<feature type="domain" description="Multidrug resistance protein MdtA-like alpha-helical hairpin" evidence="4">
    <location>
        <begin position="88"/>
        <end position="156"/>
    </location>
</feature>
<dbReference type="Pfam" id="PF25967">
    <property type="entry name" value="RND-MFP_C"/>
    <property type="match status" value="1"/>
</dbReference>
<dbReference type="InterPro" id="IPR058624">
    <property type="entry name" value="MdtA-like_HH"/>
</dbReference>
<evidence type="ECO:0000256" key="1">
    <source>
        <dbReference type="ARBA" id="ARBA00009477"/>
    </source>
</evidence>
<protein>
    <submittedName>
        <fullName evidence="6">Efflux transporter periplasmic adaptor subunit</fullName>
    </submittedName>
</protein>
<evidence type="ECO:0000313" key="6">
    <source>
        <dbReference type="EMBL" id="RUO52208.1"/>
    </source>
</evidence>
<dbReference type="RefSeq" id="WP_110575311.1">
    <property type="nucleotide sequence ID" value="NZ_PIPV01000008.1"/>
</dbReference>
<proteinExistence type="inferred from homology"/>
<reference evidence="7" key="1">
    <citation type="journal article" date="2018" name="Front. Microbiol.">
        <title>Genome-Based Analysis Reveals the Taxonomy and Diversity of the Family Idiomarinaceae.</title>
        <authorList>
            <person name="Liu Y."/>
            <person name="Lai Q."/>
            <person name="Shao Z."/>
        </authorList>
    </citation>
    <scope>NUCLEOTIDE SEQUENCE [LARGE SCALE GENOMIC DNA]</scope>
    <source>
        <strain evidence="7">F23</strain>
    </source>
</reference>
<name>A0A432XTZ1_9GAMM</name>
<sequence>MKTLGFLFVVLVLSLSVSSYAQDVVKVTVEQQPEWLTLNGVVEATQRSTVSAQTTGTVVELPFDVDDTVPQGALIVGLDNSEQASRVEQRQAEVASAEASLVQTQKQYQRVQQLFEQNAASSSERDQAEAAYNRARSAVKQARAALEEAQKQLSYTRVTAPYAGIVTDRWVELGESVQPGQRLITGLSLEQLRVVADVPQQFNARARDFATANIQLDSGTSLPATELTFFPYAQQPSHSFKLRMTVPSDGLRLLPGSAVDVQLKIGDVSVIQIPRSALRIDGELRAVYVVDDNDTPQLRQVYTGRVTPDQVEILAGLKPGEIVLKDWSHKDDE</sequence>
<feature type="signal peptide" evidence="3">
    <location>
        <begin position="1"/>
        <end position="21"/>
    </location>
</feature>
<keyword evidence="3" id="KW-0732">Signal</keyword>